<evidence type="ECO:0000313" key="11">
    <source>
        <dbReference type="EMBL" id="PRX57671.1"/>
    </source>
</evidence>
<dbReference type="InterPro" id="IPR005861">
    <property type="entry name" value="HisP_aminotrans"/>
</dbReference>
<dbReference type="NCBIfam" id="TIGR01141">
    <property type="entry name" value="hisC"/>
    <property type="match status" value="1"/>
</dbReference>
<dbReference type="GO" id="GO:0030170">
    <property type="term" value="F:pyridoxal phosphate binding"/>
    <property type="evidence" value="ECO:0007669"/>
    <property type="project" value="InterPro"/>
</dbReference>
<dbReference type="Proteomes" id="UP000237640">
    <property type="component" value="Unassembled WGS sequence"/>
</dbReference>
<comment type="caution">
    <text evidence="11">The sequence shown here is derived from an EMBL/GenBank/DDBJ whole genome shotgun (WGS) entry which is preliminary data.</text>
</comment>
<accession>A0A2T0MJB2</accession>
<dbReference type="Gene3D" id="3.40.640.10">
    <property type="entry name" value="Type I PLP-dependent aspartate aminotransferase-like (Major domain)"/>
    <property type="match status" value="1"/>
</dbReference>
<dbReference type="PROSITE" id="PS00105">
    <property type="entry name" value="AA_TRANSFER_CLASS_1"/>
    <property type="match status" value="1"/>
</dbReference>
<dbReference type="PANTHER" id="PTHR43643:SF3">
    <property type="entry name" value="HISTIDINOL-PHOSPHATE AMINOTRANSFERASE"/>
    <property type="match status" value="1"/>
</dbReference>
<reference evidence="11 12" key="1">
    <citation type="submission" date="2018-03" db="EMBL/GenBank/DDBJ databases">
        <title>Genomic Encyclopedia of Archaeal and Bacterial Type Strains, Phase II (KMG-II): from individual species to whole genera.</title>
        <authorList>
            <person name="Goeker M."/>
        </authorList>
    </citation>
    <scope>NUCLEOTIDE SEQUENCE [LARGE SCALE GENOMIC DNA]</scope>
    <source>
        <strain evidence="11 12">DSM 25027</strain>
    </source>
</reference>
<evidence type="ECO:0000256" key="2">
    <source>
        <dbReference type="ARBA" id="ARBA00005011"/>
    </source>
</evidence>
<comment type="similarity">
    <text evidence="3">Belongs to the class-II pyridoxal-phosphate-dependent aminotransferase family. Histidinol-phosphate aminotransferase subfamily.</text>
</comment>
<comment type="catalytic activity">
    <reaction evidence="9">
        <text>L-histidinol phosphate + 2-oxoglutarate = 3-(imidazol-4-yl)-2-oxopropyl phosphate + L-glutamate</text>
        <dbReference type="Rhea" id="RHEA:23744"/>
        <dbReference type="ChEBI" id="CHEBI:16810"/>
        <dbReference type="ChEBI" id="CHEBI:29985"/>
        <dbReference type="ChEBI" id="CHEBI:57766"/>
        <dbReference type="ChEBI" id="CHEBI:57980"/>
        <dbReference type="EC" id="2.6.1.9"/>
    </reaction>
</comment>
<dbReference type="OrthoDB" id="9813612at2"/>
<keyword evidence="12" id="KW-1185">Reference proteome</keyword>
<evidence type="ECO:0000256" key="4">
    <source>
        <dbReference type="ARBA" id="ARBA00011738"/>
    </source>
</evidence>
<evidence type="ECO:0000256" key="1">
    <source>
        <dbReference type="ARBA" id="ARBA00001933"/>
    </source>
</evidence>
<dbReference type="EC" id="2.6.1.9" evidence="5"/>
<keyword evidence="6 11" id="KW-0032">Aminotransferase</keyword>
<dbReference type="GO" id="GO:0004400">
    <property type="term" value="F:histidinol-phosphate transaminase activity"/>
    <property type="evidence" value="ECO:0007669"/>
    <property type="project" value="UniProtKB-EC"/>
</dbReference>
<name>A0A2T0MJB2_9FLAO</name>
<evidence type="ECO:0000256" key="6">
    <source>
        <dbReference type="ARBA" id="ARBA00022576"/>
    </source>
</evidence>
<evidence type="ECO:0000256" key="3">
    <source>
        <dbReference type="ARBA" id="ARBA00007970"/>
    </source>
</evidence>
<dbReference type="RefSeq" id="WP_106144550.1">
    <property type="nucleotide sequence ID" value="NZ_PVYX01000001.1"/>
</dbReference>
<organism evidence="11 12">
    <name type="scientific">Flagellimonas meridianipacifica</name>
    <dbReference type="NCBI Taxonomy" id="1080225"/>
    <lineage>
        <taxon>Bacteria</taxon>
        <taxon>Pseudomonadati</taxon>
        <taxon>Bacteroidota</taxon>
        <taxon>Flavobacteriia</taxon>
        <taxon>Flavobacteriales</taxon>
        <taxon>Flavobacteriaceae</taxon>
        <taxon>Flagellimonas</taxon>
    </lineage>
</organism>
<evidence type="ECO:0000256" key="9">
    <source>
        <dbReference type="ARBA" id="ARBA00047481"/>
    </source>
</evidence>
<protein>
    <recommendedName>
        <fullName evidence="5">histidinol-phosphate transaminase</fullName>
        <ecNumber evidence="5">2.6.1.9</ecNumber>
    </recommendedName>
</protein>
<comment type="cofactor">
    <cofactor evidence="1">
        <name>pyridoxal 5'-phosphate</name>
        <dbReference type="ChEBI" id="CHEBI:597326"/>
    </cofactor>
</comment>
<dbReference type="SUPFAM" id="SSF53383">
    <property type="entry name" value="PLP-dependent transferases"/>
    <property type="match status" value="1"/>
</dbReference>
<dbReference type="InterPro" id="IPR015422">
    <property type="entry name" value="PyrdxlP-dep_Trfase_small"/>
</dbReference>
<keyword evidence="8" id="KW-0663">Pyridoxal phosphate</keyword>
<dbReference type="Gene3D" id="3.90.1150.10">
    <property type="entry name" value="Aspartate Aminotransferase, domain 1"/>
    <property type="match status" value="1"/>
</dbReference>
<proteinExistence type="inferred from homology"/>
<dbReference type="PANTHER" id="PTHR43643">
    <property type="entry name" value="HISTIDINOL-PHOSPHATE AMINOTRANSFERASE 2"/>
    <property type="match status" value="1"/>
</dbReference>
<dbReference type="GO" id="GO:0000105">
    <property type="term" value="P:L-histidine biosynthetic process"/>
    <property type="evidence" value="ECO:0007669"/>
    <property type="project" value="InterPro"/>
</dbReference>
<comment type="pathway">
    <text evidence="2">Amino-acid biosynthesis; L-histidine biosynthesis; L-histidine from 5-phospho-alpha-D-ribose 1-diphosphate: step 7/9.</text>
</comment>
<gene>
    <name evidence="11" type="ORF">CLV81_1680</name>
</gene>
<dbReference type="CDD" id="cd00609">
    <property type="entry name" value="AAT_like"/>
    <property type="match status" value="1"/>
</dbReference>
<feature type="domain" description="Aminotransferase class I/classII large" evidence="10">
    <location>
        <begin position="32"/>
        <end position="361"/>
    </location>
</feature>
<evidence type="ECO:0000256" key="8">
    <source>
        <dbReference type="ARBA" id="ARBA00022898"/>
    </source>
</evidence>
<dbReference type="AlphaFoldDB" id="A0A2T0MJB2"/>
<dbReference type="InterPro" id="IPR015421">
    <property type="entry name" value="PyrdxlP-dep_Trfase_major"/>
</dbReference>
<dbReference type="InterPro" id="IPR004839">
    <property type="entry name" value="Aminotransferase_I/II_large"/>
</dbReference>
<dbReference type="Pfam" id="PF00155">
    <property type="entry name" value="Aminotran_1_2"/>
    <property type="match status" value="1"/>
</dbReference>
<dbReference type="InterPro" id="IPR004838">
    <property type="entry name" value="NHTrfase_class1_PyrdxlP-BS"/>
</dbReference>
<comment type="subunit">
    <text evidence="4">Homodimer.</text>
</comment>
<evidence type="ECO:0000313" key="12">
    <source>
        <dbReference type="Proteomes" id="UP000237640"/>
    </source>
</evidence>
<dbReference type="EMBL" id="PVYX01000001">
    <property type="protein sequence ID" value="PRX57671.1"/>
    <property type="molecule type" value="Genomic_DNA"/>
</dbReference>
<evidence type="ECO:0000256" key="5">
    <source>
        <dbReference type="ARBA" id="ARBA00012748"/>
    </source>
</evidence>
<dbReference type="InterPro" id="IPR015424">
    <property type="entry name" value="PyrdxlP-dep_Trfase"/>
</dbReference>
<evidence type="ECO:0000256" key="7">
    <source>
        <dbReference type="ARBA" id="ARBA00022679"/>
    </source>
</evidence>
<sequence length="371" mass="41553">MEKGIESIFKPHLEPKEVYKGGKNLPKESNKKIYKLSSNENPLGQSPKATEALIQAATNVAIYPDQTDIRLRETLVADFDQQLKVDQFICGNSGSEIIDMLLRAFINEGDEVIYSNPCFLPYSVFSRWYGAKLIDVRLKGTDYALDVEGILNAITPRTKVIFLTSPNNPTGTYIPKNVLEDFLDRIPKNIVIVFDEVYRHFANAEDYTSALPYVKAGHNVIAINSFSKTYGLAGLRVGYCYTTSKIANYIRQIHKPFLLPLTSLEAAIGALNDSEFVAETVKTVLEGRGFLENEFQRLGITYWPSQGNFFIIDPPIPEFEFTDFLMNEGVMVRPVSQFGAPGKVRITIGTQEANEALVKALEKIKGLSKKE</sequence>
<evidence type="ECO:0000259" key="10">
    <source>
        <dbReference type="Pfam" id="PF00155"/>
    </source>
</evidence>
<keyword evidence="7 11" id="KW-0808">Transferase</keyword>
<dbReference type="InterPro" id="IPR050106">
    <property type="entry name" value="HistidinolP_aminotransfase"/>
</dbReference>